<dbReference type="InterPro" id="IPR008969">
    <property type="entry name" value="CarboxyPept-like_regulatory"/>
</dbReference>
<keyword evidence="3" id="KW-0677">Repeat</keyword>
<dbReference type="SUPFAM" id="SSF52743">
    <property type="entry name" value="Subtilisin-like"/>
    <property type="match status" value="1"/>
</dbReference>
<dbReference type="GO" id="GO:0030246">
    <property type="term" value="F:carbohydrate binding"/>
    <property type="evidence" value="ECO:0007669"/>
    <property type="project" value="InterPro"/>
</dbReference>
<dbReference type="RefSeq" id="WP_285968521.1">
    <property type="nucleotide sequence ID" value="NZ_CP127294.1"/>
</dbReference>
<dbReference type="InterPro" id="IPR030400">
    <property type="entry name" value="Sedolisin_dom"/>
</dbReference>
<organism evidence="8 9">
    <name type="scientific">Amycolatopsis carbonis</name>
    <dbReference type="NCBI Taxonomy" id="715471"/>
    <lineage>
        <taxon>Bacteria</taxon>
        <taxon>Bacillati</taxon>
        <taxon>Actinomycetota</taxon>
        <taxon>Actinomycetes</taxon>
        <taxon>Pseudonocardiales</taxon>
        <taxon>Pseudonocardiaceae</taxon>
        <taxon>Amycolatopsis</taxon>
    </lineage>
</organism>
<dbReference type="PANTHER" id="PTHR45632:SF3">
    <property type="entry name" value="KELCH-LIKE PROTEIN 32"/>
    <property type="match status" value="1"/>
</dbReference>
<keyword evidence="4" id="KW-0378">Hydrolase</keyword>
<dbReference type="KEGG" id="acab:QRX50_41355"/>
<dbReference type="SUPFAM" id="SSF49899">
    <property type="entry name" value="Concanavalin A-like lectins/glucanases"/>
    <property type="match status" value="1"/>
</dbReference>
<dbReference type="Gene3D" id="3.40.50.200">
    <property type="entry name" value="Peptidase S8/S53 domain"/>
    <property type="match status" value="1"/>
</dbReference>
<evidence type="ECO:0000313" key="9">
    <source>
        <dbReference type="Proteomes" id="UP001236014"/>
    </source>
</evidence>
<keyword evidence="9" id="KW-1185">Reference proteome</keyword>
<dbReference type="InterPro" id="IPR023828">
    <property type="entry name" value="Peptidase_S8_Ser-AS"/>
</dbReference>
<sequence length="1351" mass="138171">MSFAKAALKILLTFLLAVVAFAVVPAAAQAAPAAAAAPVAPVLGRKACPEQPKPGEVTCFALFRGDAHGMQRAAAPQGYGPADLAGAYELPTATGGDGMTVAIVDAYDTPDAEAEMGVYRAQFGLPPCTVANGCFTRVDQRGGQDFPAGNPGWQQETMLDLDMVSAVCPRCHILLVEADDSLVPNMGAAVNQAVAMGAKFVSNSYGADEDPSELDLDEAYYDHPGVVVTASSGDYGYGPQFPAASPHVTSVGGTSLYRDANARGWRETVWSGTGSGCSAYEPKPPAQPDSGCADRTIADVSAVADLATGVAVYVHGAWGLAGGTSASSPIVAAAYALAGAPAAGTYPNALPYRSGATFNDVTEGANGTCAPAYLCTAGPGFDGPTGLGTPRGISAFTPGATGLVSGTVRDSAGEPLAGAQVKAGDLATTVDAEGHYTLGVPVGTYAVTASKFSYRDTTVDDVTVEAGKTATADFTLANVRSVQLSGTVRDGSGHGWPVAAHVQVAGQPTTAVRTDPLTGRYSMTVPEGATYSVQVDPDYPGYLPDSASVPVGDIAATHDASVTVDPVTCGAPGYANRFTGDTQDFEAPSTWQVVNNLGDGVATWAFDNPGGRDNYTGGSGAFATVDSNSIGGDQDTSLVSPVVDLSATANPTVRFASDYQGTQGQQAAVDFTTDGGATWTTVWQHGSDTLAGPSTQVVPLPGAAGKKAVQVRFHYRDQLFGFWWQVDDVLIGDHACDVVPGGLVTGTVHDHVSGAALGGASVDSVDRPGEGATTQADGSYWFFSSVTGSHPVTASATNFVPGTQKTVVAPDAVTPADFRLDAGQLEVTTAPVNKTVAWQGKATANVKVRNTGTAPVDVRLNPSSGAFTPAVAHSAPLQRIKGDFSTGPLLGHVKQAAPAETLAAGDAWQTVADYPTKIMDNGVATVNGKVYSFTGFDGADLTTKNFVYDPGTLAWSPIADLATPRENPAVAAVGTKIYVTGGWADGSIPVTNTDIYDTVTDTWTTGAPMPTATSAMGVTVAGGRIYTVGGCDGGNCGVTRVQVYDPAVDKWSAGPALPAPIGWTNCGTIAGSIYCAGGVSGLDNLKTAYKLDVEKGTWSRVADLPVQMWGSASTVANGQLLLSGGIADGALTNAGYAYDPAANQWSALPNSNETLFRGGSTCGFYRIGGSANASFNPTSHDLLLPGYGECGEYVSIPWLSTTPSVTTIVPGRTATFTVTLDANVAAITQPGTYTAQLVVGAQVPKAVAAIPVSFTVKPPATWSKLTGTVTGARCGATAGPLAAVTMQVDSWAASYTLKTDAAGHYTLWLDRRNNPLTLIAARDGWQPQTRSVKLVEGQAVTADFVLKPGGC</sequence>
<reference evidence="8 9" key="1">
    <citation type="submission" date="2023-06" db="EMBL/GenBank/DDBJ databases">
        <authorList>
            <person name="Oyuntsetseg B."/>
            <person name="Kim S.B."/>
        </authorList>
    </citation>
    <scope>NUCLEOTIDE SEQUENCE [LARGE SCALE GENOMIC DNA]</scope>
    <source>
        <strain evidence="8 9">2-15</strain>
    </source>
</reference>
<dbReference type="CDD" id="cd04056">
    <property type="entry name" value="Peptidases_S53"/>
    <property type="match status" value="1"/>
</dbReference>
<dbReference type="SMART" id="SM00612">
    <property type="entry name" value="Kelch"/>
    <property type="match status" value="5"/>
</dbReference>
<evidence type="ECO:0000256" key="4">
    <source>
        <dbReference type="ARBA" id="ARBA00022801"/>
    </source>
</evidence>
<evidence type="ECO:0000256" key="2">
    <source>
        <dbReference type="ARBA" id="ARBA00022670"/>
    </source>
</evidence>
<dbReference type="Pfam" id="PF13620">
    <property type="entry name" value="CarboxypepD_reg"/>
    <property type="match status" value="2"/>
</dbReference>
<evidence type="ECO:0000256" key="3">
    <source>
        <dbReference type="ARBA" id="ARBA00022737"/>
    </source>
</evidence>
<keyword evidence="2" id="KW-0645">Protease</keyword>
<dbReference type="InterPro" id="IPR006652">
    <property type="entry name" value="Kelch_1"/>
</dbReference>
<dbReference type="Proteomes" id="UP001236014">
    <property type="component" value="Chromosome"/>
</dbReference>
<gene>
    <name evidence="8" type="ORF">QRX50_41355</name>
</gene>
<evidence type="ECO:0000313" key="8">
    <source>
        <dbReference type="EMBL" id="WIX77784.1"/>
    </source>
</evidence>
<dbReference type="SUPFAM" id="SSF49452">
    <property type="entry name" value="Starch-binding domain-like"/>
    <property type="match status" value="1"/>
</dbReference>
<dbReference type="InterPro" id="IPR015915">
    <property type="entry name" value="Kelch-typ_b-propeller"/>
</dbReference>
<evidence type="ECO:0000256" key="1">
    <source>
        <dbReference type="ARBA" id="ARBA00022441"/>
    </source>
</evidence>
<keyword evidence="6" id="KW-0732">Signal</keyword>
<evidence type="ECO:0000256" key="6">
    <source>
        <dbReference type="SAM" id="SignalP"/>
    </source>
</evidence>
<dbReference type="InterPro" id="IPR013320">
    <property type="entry name" value="ConA-like_dom_sf"/>
</dbReference>
<evidence type="ECO:0000256" key="5">
    <source>
        <dbReference type="ARBA" id="ARBA00022825"/>
    </source>
</evidence>
<feature type="chain" id="PRO_5040748169" evidence="6">
    <location>
        <begin position="31"/>
        <end position="1351"/>
    </location>
</feature>
<dbReference type="EMBL" id="CP127294">
    <property type="protein sequence ID" value="WIX77784.1"/>
    <property type="molecule type" value="Genomic_DNA"/>
</dbReference>
<dbReference type="PROSITE" id="PS51695">
    <property type="entry name" value="SEDOLISIN"/>
    <property type="match status" value="1"/>
</dbReference>
<evidence type="ECO:0000259" key="7">
    <source>
        <dbReference type="PROSITE" id="PS51695"/>
    </source>
</evidence>
<dbReference type="PROSITE" id="PS00138">
    <property type="entry name" value="SUBTILASE_SER"/>
    <property type="match status" value="1"/>
</dbReference>
<accession>A0A9Y2MWB0</accession>
<dbReference type="GO" id="GO:0006508">
    <property type="term" value="P:proteolysis"/>
    <property type="evidence" value="ECO:0007669"/>
    <property type="project" value="UniProtKB-KW"/>
</dbReference>
<feature type="domain" description="Peptidase S53" evidence="7">
    <location>
        <begin position="78"/>
        <end position="402"/>
    </location>
</feature>
<dbReference type="SUPFAM" id="SSF117281">
    <property type="entry name" value="Kelch motif"/>
    <property type="match status" value="1"/>
</dbReference>
<proteinExistence type="predicted"/>
<keyword evidence="1" id="KW-0880">Kelch repeat</keyword>
<dbReference type="Pfam" id="PF01344">
    <property type="entry name" value="Kelch_1"/>
    <property type="match status" value="5"/>
</dbReference>
<dbReference type="InterPro" id="IPR036852">
    <property type="entry name" value="Peptidase_S8/S53_dom_sf"/>
</dbReference>
<dbReference type="PANTHER" id="PTHR45632">
    <property type="entry name" value="LD33804P"/>
    <property type="match status" value="1"/>
</dbReference>
<dbReference type="InterPro" id="IPR013784">
    <property type="entry name" value="Carb-bd-like_fold"/>
</dbReference>
<protein>
    <submittedName>
        <fullName evidence="8">Carboxypeptidase regulatory-like domain-containing protein</fullName>
    </submittedName>
</protein>
<dbReference type="SUPFAM" id="SSF49464">
    <property type="entry name" value="Carboxypeptidase regulatory domain-like"/>
    <property type="match status" value="2"/>
</dbReference>
<dbReference type="NCBIfam" id="NF038128">
    <property type="entry name" value="choice_anch_J"/>
    <property type="match status" value="1"/>
</dbReference>
<name>A0A9Y2MWB0_9PSEU</name>
<dbReference type="Gene3D" id="2.60.40.1120">
    <property type="entry name" value="Carboxypeptidase-like, regulatory domain"/>
    <property type="match status" value="4"/>
</dbReference>
<dbReference type="Gene3D" id="2.60.120.260">
    <property type="entry name" value="Galactose-binding domain-like"/>
    <property type="match status" value="1"/>
</dbReference>
<dbReference type="Gene3D" id="2.120.10.80">
    <property type="entry name" value="Kelch-type beta propeller"/>
    <property type="match status" value="1"/>
</dbReference>
<keyword evidence="5" id="KW-0720">Serine protease</keyword>
<dbReference type="GO" id="GO:0004252">
    <property type="term" value="F:serine-type endopeptidase activity"/>
    <property type="evidence" value="ECO:0007669"/>
    <property type="project" value="InterPro"/>
</dbReference>
<feature type="signal peptide" evidence="6">
    <location>
        <begin position="1"/>
        <end position="30"/>
    </location>
</feature>